<dbReference type="InterPro" id="IPR001969">
    <property type="entry name" value="Aspartic_peptidase_AS"/>
</dbReference>
<dbReference type="CDD" id="cd00303">
    <property type="entry name" value="retropepsin_like"/>
    <property type="match status" value="1"/>
</dbReference>
<reference evidence="5 6" key="1">
    <citation type="submission" date="2019-10" db="EMBL/GenBank/DDBJ databases">
        <title>Assembly and Annotation for the nematode Trichostrongylus colubriformis.</title>
        <authorList>
            <person name="Martin J."/>
        </authorList>
    </citation>
    <scope>NUCLEOTIDE SEQUENCE [LARGE SCALE GENOMIC DNA]</scope>
    <source>
        <strain evidence="5">G859</strain>
        <tissue evidence="5">Whole worm</tissue>
    </source>
</reference>
<proteinExistence type="predicted"/>
<evidence type="ECO:0000256" key="2">
    <source>
        <dbReference type="SAM" id="Coils"/>
    </source>
</evidence>
<dbReference type="InterPro" id="IPR001878">
    <property type="entry name" value="Znf_CCHC"/>
</dbReference>
<feature type="compositionally biased region" description="Basic residues" evidence="3">
    <location>
        <begin position="1248"/>
        <end position="1262"/>
    </location>
</feature>
<dbReference type="GO" id="GO:0003676">
    <property type="term" value="F:nucleic acid binding"/>
    <property type="evidence" value="ECO:0007669"/>
    <property type="project" value="InterPro"/>
</dbReference>
<dbReference type="GO" id="GO:0006508">
    <property type="term" value="P:proteolysis"/>
    <property type="evidence" value="ECO:0007669"/>
    <property type="project" value="InterPro"/>
</dbReference>
<comment type="caution">
    <text evidence="5">The sequence shown here is derived from an EMBL/GenBank/DDBJ whole genome shotgun (WGS) entry which is preliminary data.</text>
</comment>
<evidence type="ECO:0000313" key="5">
    <source>
        <dbReference type="EMBL" id="KAK5965639.1"/>
    </source>
</evidence>
<dbReference type="GO" id="GO:0008270">
    <property type="term" value="F:zinc ion binding"/>
    <property type="evidence" value="ECO:0007669"/>
    <property type="project" value="UniProtKB-KW"/>
</dbReference>
<dbReference type="PROSITE" id="PS50158">
    <property type="entry name" value="ZF_CCHC"/>
    <property type="match status" value="1"/>
</dbReference>
<dbReference type="GO" id="GO:0004190">
    <property type="term" value="F:aspartic-type endopeptidase activity"/>
    <property type="evidence" value="ECO:0007669"/>
    <property type="project" value="InterPro"/>
</dbReference>
<feature type="coiled-coil region" evidence="2">
    <location>
        <begin position="165"/>
        <end position="206"/>
    </location>
</feature>
<feature type="compositionally biased region" description="Basic and acidic residues" evidence="3">
    <location>
        <begin position="1266"/>
        <end position="1277"/>
    </location>
</feature>
<name>A0AAN8I9E8_TRICO</name>
<dbReference type="SUPFAM" id="SSF50630">
    <property type="entry name" value="Acid proteases"/>
    <property type="match status" value="1"/>
</dbReference>
<dbReference type="Gene3D" id="4.10.60.10">
    <property type="entry name" value="Zinc finger, CCHC-type"/>
    <property type="match status" value="1"/>
</dbReference>
<feature type="region of interest" description="Disordered" evidence="3">
    <location>
        <begin position="261"/>
        <end position="309"/>
    </location>
</feature>
<feature type="compositionally biased region" description="Polar residues" evidence="3">
    <location>
        <begin position="261"/>
        <end position="272"/>
    </location>
</feature>
<evidence type="ECO:0000313" key="6">
    <source>
        <dbReference type="Proteomes" id="UP001331761"/>
    </source>
</evidence>
<dbReference type="Pfam" id="PF00098">
    <property type="entry name" value="zf-CCHC"/>
    <property type="match status" value="1"/>
</dbReference>
<evidence type="ECO:0000259" key="4">
    <source>
        <dbReference type="PROSITE" id="PS50158"/>
    </source>
</evidence>
<feature type="compositionally biased region" description="Low complexity" evidence="3">
    <location>
        <begin position="291"/>
        <end position="306"/>
    </location>
</feature>
<feature type="compositionally biased region" description="Polar residues" evidence="3">
    <location>
        <begin position="497"/>
        <end position="509"/>
    </location>
</feature>
<dbReference type="SUPFAM" id="SSF57756">
    <property type="entry name" value="Retrovirus zinc finger-like domains"/>
    <property type="match status" value="1"/>
</dbReference>
<dbReference type="GO" id="GO:0005737">
    <property type="term" value="C:cytoplasm"/>
    <property type="evidence" value="ECO:0007669"/>
    <property type="project" value="UniProtKB-ARBA"/>
</dbReference>
<gene>
    <name evidence="5" type="ORF">GCK32_022041</name>
</gene>
<keyword evidence="2" id="KW-0175">Coiled coil</keyword>
<dbReference type="PROSITE" id="PS00141">
    <property type="entry name" value="ASP_PROTEASE"/>
    <property type="match status" value="1"/>
</dbReference>
<accession>A0AAN8I9E8</accession>
<feature type="region of interest" description="Disordered" evidence="3">
    <location>
        <begin position="1219"/>
        <end position="1277"/>
    </location>
</feature>
<dbReference type="InterPro" id="IPR021109">
    <property type="entry name" value="Peptidase_aspartic_dom_sf"/>
</dbReference>
<protein>
    <recommendedName>
        <fullName evidence="4">CCHC-type domain-containing protein</fullName>
    </recommendedName>
</protein>
<dbReference type="EMBL" id="WIXE01024406">
    <property type="protein sequence ID" value="KAK5965639.1"/>
    <property type="molecule type" value="Genomic_DNA"/>
</dbReference>
<dbReference type="Gene3D" id="2.40.70.10">
    <property type="entry name" value="Acid Proteases"/>
    <property type="match status" value="1"/>
</dbReference>
<feature type="compositionally biased region" description="Acidic residues" evidence="3">
    <location>
        <begin position="281"/>
        <end position="290"/>
    </location>
</feature>
<sequence length="1277" mass="145012">MSNSVVSVDIAETPVNERSIAGEAQPQETMDVDMAESGSARNEELEELKVCNLLRKEIKDIEVVVVAEVAKHWRIGDAKRDEFEAVARTAVQSAEKQLECLKELCARNKEGSMGVREHMFSLGCASRLQLVQIVENLVEKSSVLEEVQKCTGWSEGDLVRECSELKRKLSRLSHKEDEILSLQRRLEEKQREVDRLLAEQAATKKAGCTNDESIPGMPCRANAKYNLEGLRRLKNMWGYNEPILQDGPEWQPILNRSMRDSSMQCSKRTSQPRGECKFDSSDNDLSENDNDVSPKSSICSSRGSSSCGHKDMSSYLKYIALPEVRAYSGRDKDYSWDNFLEAFQLKYPRNSWSSKELKALLKSKLSDKAKAQYEALSSEIRHGSYEGIVTALSEANRVEANTMRVVALGKLRKLRKPEAQSVAEYCVELERLSARAYPEMDERALATTRAQQLYDQIVHWPESYYFLEAMEQEGSNAYESLKEAAMRVERRRITLESTRSQKYQAMNDSFSRRLREEKSGETKLKEQGLIKDKPKVRQEGESPDKEKEDSKQPTKNEYIRCYNCKGRGHLAKDCKKKRELGSKMTSMTVKEHQSTQNLAQQHQGMAVPQVGRKSITKVRIFNDVWSALLDTGSEISILPVKVLQRIENRGHRLQEHPVDKDRRILDASGNRMKFSKIVEVPIQESGNREITLKMYVSAQKGYMLVLGTNALQALHYELVQRTDTEAEKDKDLEKMPPGVVEESTDIATVCKRTYVAPGQLKWIPIKGQAGERILHSRSKWISSGLCVVNEHGEAEVPVWNMSAEPLVLRVNQEVGDWEEGEAEYSKVRAREVETDMLALGKPMLQAHERKTMLGAYLENNRGEEAPESSELVEDEYEVSDSMHFLHVQFRCDGQPFPAIEGRAGFQLNSCRCSRSTYVKDLLPDIPPPAVDERVECVLDAARVLSIWWDVGSISLKVQRIMDRSYKVLKPKAVGFAYAFFRHRCLHVAIMAGSVPQGAPFRHTSLFDWICDSTRIIEYGWRIAKQVEWPQVALTVQSGQEHNRIVLVIPEVLHRIKHCLMGPNTIVFYYKSFRDVKATSTALFADDVGNVVYVLPPKEPTDPFSWLQFVNSLNLWLTCGAHVTVVNGPRSVEQHSWDRLNEKARSHMTGYLGTYPAYMSRLHYLIPSEPGVLSPTMACLKVGVVHDPNRWWAVEQATEFYEFLRQQVNEVVQLEPIRISKSMRPSGKPSGGTHARASGGPAIKAAGVSKRHLKRVEKRKARSMQRAAERKLSELKMN</sequence>
<keyword evidence="1" id="KW-0862">Zinc</keyword>
<feature type="region of interest" description="Disordered" evidence="3">
    <location>
        <begin position="497"/>
        <end position="554"/>
    </location>
</feature>
<feature type="region of interest" description="Disordered" evidence="3">
    <location>
        <begin position="16"/>
        <end position="40"/>
    </location>
</feature>
<dbReference type="Proteomes" id="UP001331761">
    <property type="component" value="Unassembled WGS sequence"/>
</dbReference>
<keyword evidence="1" id="KW-0479">Metal-binding</keyword>
<evidence type="ECO:0000256" key="3">
    <source>
        <dbReference type="SAM" id="MobiDB-lite"/>
    </source>
</evidence>
<evidence type="ECO:0000256" key="1">
    <source>
        <dbReference type="PROSITE-ProRule" id="PRU00047"/>
    </source>
</evidence>
<keyword evidence="6" id="KW-1185">Reference proteome</keyword>
<dbReference type="GO" id="GO:0019899">
    <property type="term" value="F:enzyme binding"/>
    <property type="evidence" value="ECO:0007669"/>
    <property type="project" value="UniProtKB-ARBA"/>
</dbReference>
<keyword evidence="1" id="KW-0863">Zinc-finger</keyword>
<organism evidence="5 6">
    <name type="scientific">Trichostrongylus colubriformis</name>
    <name type="common">Black scour worm</name>
    <dbReference type="NCBI Taxonomy" id="6319"/>
    <lineage>
        <taxon>Eukaryota</taxon>
        <taxon>Metazoa</taxon>
        <taxon>Ecdysozoa</taxon>
        <taxon>Nematoda</taxon>
        <taxon>Chromadorea</taxon>
        <taxon>Rhabditida</taxon>
        <taxon>Rhabditina</taxon>
        <taxon>Rhabditomorpha</taxon>
        <taxon>Strongyloidea</taxon>
        <taxon>Trichostrongylidae</taxon>
        <taxon>Trichostrongylus</taxon>
    </lineage>
</organism>
<feature type="compositionally biased region" description="Basic and acidic residues" evidence="3">
    <location>
        <begin position="510"/>
        <end position="554"/>
    </location>
</feature>
<dbReference type="SMART" id="SM00343">
    <property type="entry name" value="ZnF_C2HC"/>
    <property type="match status" value="1"/>
</dbReference>
<dbReference type="AlphaFoldDB" id="A0AAN8I9E8"/>
<feature type="domain" description="CCHC-type" evidence="4">
    <location>
        <begin position="560"/>
        <end position="576"/>
    </location>
</feature>
<dbReference type="InterPro" id="IPR036875">
    <property type="entry name" value="Znf_CCHC_sf"/>
</dbReference>